<evidence type="ECO:0000256" key="2">
    <source>
        <dbReference type="ARBA" id="ARBA00022679"/>
    </source>
</evidence>
<gene>
    <name evidence="3" type="ORF">A4D02_01980</name>
</gene>
<keyword evidence="1" id="KW-0328">Glycosyltransferase</keyword>
<organism evidence="3 4">
    <name type="scientific">Niastella koreensis</name>
    <dbReference type="NCBI Taxonomy" id="354356"/>
    <lineage>
        <taxon>Bacteria</taxon>
        <taxon>Pseudomonadati</taxon>
        <taxon>Bacteroidota</taxon>
        <taxon>Chitinophagia</taxon>
        <taxon>Chitinophagales</taxon>
        <taxon>Chitinophagaceae</taxon>
        <taxon>Niastella</taxon>
    </lineage>
</organism>
<reference evidence="3 4" key="1">
    <citation type="submission" date="2016-04" db="EMBL/GenBank/DDBJ databases">
        <authorList>
            <person name="Chen L."/>
            <person name="Zhuang W."/>
            <person name="Wang G."/>
        </authorList>
    </citation>
    <scope>NUCLEOTIDE SEQUENCE [LARGE SCALE GENOMIC DNA]</scope>
    <source>
        <strain evidence="4">GR20</strain>
    </source>
</reference>
<dbReference type="Pfam" id="PF01075">
    <property type="entry name" value="Glyco_transf_9"/>
    <property type="match status" value="1"/>
</dbReference>
<protein>
    <submittedName>
        <fullName evidence="3">Glycosyl transferase family 9</fullName>
    </submittedName>
</protein>
<dbReference type="SUPFAM" id="SSF53756">
    <property type="entry name" value="UDP-Glycosyltransferase/glycogen phosphorylase"/>
    <property type="match status" value="1"/>
</dbReference>
<dbReference type="PANTHER" id="PTHR30160">
    <property type="entry name" value="TETRAACYLDISACCHARIDE 4'-KINASE-RELATED"/>
    <property type="match status" value="1"/>
</dbReference>
<accession>A0ABX3P744</accession>
<evidence type="ECO:0000313" key="4">
    <source>
        <dbReference type="Proteomes" id="UP000192277"/>
    </source>
</evidence>
<dbReference type="InterPro" id="IPR051199">
    <property type="entry name" value="LPS_LOS_Heptosyltrfase"/>
</dbReference>
<dbReference type="RefSeq" id="WP_014222680.1">
    <property type="nucleotide sequence ID" value="NZ_LWBO01000001.1"/>
</dbReference>
<dbReference type="Proteomes" id="UP000192277">
    <property type="component" value="Unassembled WGS sequence"/>
</dbReference>
<dbReference type="GO" id="GO:0016740">
    <property type="term" value="F:transferase activity"/>
    <property type="evidence" value="ECO:0007669"/>
    <property type="project" value="UniProtKB-KW"/>
</dbReference>
<keyword evidence="4" id="KW-1185">Reference proteome</keyword>
<keyword evidence="2 3" id="KW-0808">Transferase</keyword>
<evidence type="ECO:0000256" key="1">
    <source>
        <dbReference type="ARBA" id="ARBA00022676"/>
    </source>
</evidence>
<sequence length="340" mass="37747">MKNTPRNIIISRTDSIGDVILTLPVAAVLKRHFPNTTIAFLGKSYTKPVIAACKHVDVFIDVEDFLNNNILIAGEKPDCILHVFPVSRIAKRAKHLKIPLRIGTTNRLYHWFTCNKLVKLSRKKSDLHEAQLNLKLLEAFGITESFSLQQIGQLFGLEKIQPLPAGLTSLIQKDKYNVILHPKSQGSARDWPLENFLQLIESLNKDKFTIFISGTAKEKELIKWLLDKAGGQVTDITGKMSLPEFIAFIQQCDGLVANSTGPIHIAAALGKDALGIYPPMRPIHPGRWAPLGANAQVFVLNKECVACKGNANPCQCIMDVPAAWISEALTKRYQHKFGKA</sequence>
<dbReference type="InterPro" id="IPR002201">
    <property type="entry name" value="Glyco_trans_9"/>
</dbReference>
<comment type="caution">
    <text evidence="3">The sequence shown here is derived from an EMBL/GenBank/DDBJ whole genome shotgun (WGS) entry which is preliminary data.</text>
</comment>
<evidence type="ECO:0000313" key="3">
    <source>
        <dbReference type="EMBL" id="OQP55716.1"/>
    </source>
</evidence>
<name>A0ABX3P744_9BACT</name>
<dbReference type="Gene3D" id="3.40.50.2000">
    <property type="entry name" value="Glycogen Phosphorylase B"/>
    <property type="match status" value="2"/>
</dbReference>
<proteinExistence type="predicted"/>
<dbReference type="CDD" id="cd03789">
    <property type="entry name" value="GT9_LPS_heptosyltransferase"/>
    <property type="match status" value="1"/>
</dbReference>
<dbReference type="PANTHER" id="PTHR30160:SF15">
    <property type="entry name" value="GLYCOSYLTRANSFERASE HI_0523-RELATED"/>
    <property type="match status" value="1"/>
</dbReference>
<dbReference type="EMBL" id="LWBO01000001">
    <property type="protein sequence ID" value="OQP55716.1"/>
    <property type="molecule type" value="Genomic_DNA"/>
</dbReference>